<dbReference type="EMBL" id="LAZR01034278">
    <property type="protein sequence ID" value="KKL45743.1"/>
    <property type="molecule type" value="Genomic_DNA"/>
</dbReference>
<dbReference type="AlphaFoldDB" id="A0A0F9C8T9"/>
<name>A0A0F9C8T9_9ZZZZ</name>
<organism evidence="1">
    <name type="scientific">marine sediment metagenome</name>
    <dbReference type="NCBI Taxonomy" id="412755"/>
    <lineage>
        <taxon>unclassified sequences</taxon>
        <taxon>metagenomes</taxon>
        <taxon>ecological metagenomes</taxon>
    </lineage>
</organism>
<sequence length="55" mass="6137">MITERELATILAALRFWQGGPRSVDIITNDGEFVQLSGAKIDTLAEWLNMGDSRE</sequence>
<evidence type="ECO:0000313" key="1">
    <source>
        <dbReference type="EMBL" id="KKL45743.1"/>
    </source>
</evidence>
<accession>A0A0F9C8T9</accession>
<gene>
    <name evidence="1" type="ORF">LCGC14_2352540</name>
</gene>
<protein>
    <submittedName>
        <fullName evidence="1">Uncharacterized protein</fullName>
    </submittedName>
</protein>
<proteinExistence type="predicted"/>
<comment type="caution">
    <text evidence="1">The sequence shown here is derived from an EMBL/GenBank/DDBJ whole genome shotgun (WGS) entry which is preliminary data.</text>
</comment>
<reference evidence="1" key="1">
    <citation type="journal article" date="2015" name="Nature">
        <title>Complex archaea that bridge the gap between prokaryotes and eukaryotes.</title>
        <authorList>
            <person name="Spang A."/>
            <person name="Saw J.H."/>
            <person name="Jorgensen S.L."/>
            <person name="Zaremba-Niedzwiedzka K."/>
            <person name="Martijn J."/>
            <person name="Lind A.E."/>
            <person name="van Eijk R."/>
            <person name="Schleper C."/>
            <person name="Guy L."/>
            <person name="Ettema T.J."/>
        </authorList>
    </citation>
    <scope>NUCLEOTIDE SEQUENCE</scope>
</reference>